<dbReference type="GO" id="GO:0003756">
    <property type="term" value="F:protein disulfide isomerase activity"/>
    <property type="evidence" value="ECO:0007669"/>
    <property type="project" value="TreeGrafter"/>
</dbReference>
<dbReference type="Pfam" id="PF13848">
    <property type="entry name" value="Thioredoxin_6"/>
    <property type="match status" value="1"/>
</dbReference>
<evidence type="ECO:0000256" key="1">
    <source>
        <dbReference type="SAM" id="MobiDB-lite"/>
    </source>
</evidence>
<reference evidence="4" key="1">
    <citation type="submission" date="2021-05" db="EMBL/GenBank/DDBJ databases">
        <authorList>
            <person name="Alioto T."/>
            <person name="Alioto T."/>
            <person name="Gomez Garrido J."/>
        </authorList>
    </citation>
    <scope>NUCLEOTIDE SEQUENCE</scope>
</reference>
<dbReference type="EMBL" id="HBUF01349868">
    <property type="protein sequence ID" value="CAG6712868.1"/>
    <property type="molecule type" value="Transcribed_RNA"/>
</dbReference>
<dbReference type="Gene3D" id="3.40.30.10">
    <property type="entry name" value="Glutaredoxin"/>
    <property type="match status" value="3"/>
</dbReference>
<feature type="region of interest" description="Disordered" evidence="1">
    <location>
        <begin position="405"/>
        <end position="463"/>
    </location>
</feature>
<feature type="compositionally biased region" description="Acidic residues" evidence="1">
    <location>
        <begin position="446"/>
        <end position="458"/>
    </location>
</feature>
<dbReference type="PROSITE" id="PS51352">
    <property type="entry name" value="THIOREDOXIN_2"/>
    <property type="match status" value="1"/>
</dbReference>
<dbReference type="SUPFAM" id="SSF52833">
    <property type="entry name" value="Thioredoxin-like"/>
    <property type="match status" value="3"/>
</dbReference>
<feature type="signal peptide" evidence="2">
    <location>
        <begin position="1"/>
        <end position="30"/>
    </location>
</feature>
<sequence>MFSLCRQTAFSPLLLLVSCFIVFVLDACSANINDVIPTLTAPEVATPPTPAAAAVVNNSIVIELTHDNVDHVRETYDFVLILFYVRWCRFSVAVLPTFDEVVIQLAKLLPEPRKYAITKIDCDEHEDVCESYSILKYPTIKVVRYGSIEKMEYRKERTVEAFVTYVKEELMDPTIEAYDEQGALQVEPKARKVIGHFTKDRHEEVDTFRKASTHFRSLCKFILVFKEALEPNKARIYFHPDPNSPETEADEMKFGETFTFPELRDWANYKCVPYVREITFENAEELTEEGLPLFILFYNPKEHTDLVKAFRHLISTHFVDHIINRKINFVTANGLIFEHPLQHMEKSDQDLPVIAIDSLKHLFSYPFKERENLLNLEKLHRFLDDYFSERLHLKFHGLVLNEEDAEKEADADDTAENVAPHPTREELIPLPSEVTGGNDDGHGQGAEDDGQGEGNGEEEVVREKVRDSTFVRLYPSELRYTLKQRIRDEL</sequence>
<evidence type="ECO:0000256" key="2">
    <source>
        <dbReference type="SAM" id="SignalP"/>
    </source>
</evidence>
<dbReference type="PANTHER" id="PTHR46295">
    <property type="entry name" value="ENDOPLASMIC RETICULUM RESIDENT PROTEIN 44"/>
    <property type="match status" value="1"/>
</dbReference>
<dbReference type="GO" id="GO:0006457">
    <property type="term" value="P:protein folding"/>
    <property type="evidence" value="ECO:0007669"/>
    <property type="project" value="TreeGrafter"/>
</dbReference>
<dbReference type="InterPro" id="IPR036249">
    <property type="entry name" value="Thioredoxin-like_sf"/>
</dbReference>
<feature type="chain" id="PRO_5034800227" evidence="2">
    <location>
        <begin position="31"/>
        <end position="490"/>
    </location>
</feature>
<dbReference type="PROSITE" id="PS51257">
    <property type="entry name" value="PROKAR_LIPOPROTEIN"/>
    <property type="match status" value="1"/>
</dbReference>
<dbReference type="InterPro" id="IPR052643">
    <property type="entry name" value="ERP44"/>
</dbReference>
<proteinExistence type="predicted"/>
<accession>A0A8D8UVG0</accession>
<feature type="compositionally biased region" description="Acidic residues" evidence="1">
    <location>
        <begin position="405"/>
        <end position="415"/>
    </location>
</feature>
<name>A0A8D8UVG0_9HEMI</name>
<dbReference type="PANTHER" id="PTHR46295:SF1">
    <property type="entry name" value="ENDOPLASMIC RETICULUM RESIDENT PROTEIN 44"/>
    <property type="match status" value="1"/>
</dbReference>
<dbReference type="GO" id="GO:0005789">
    <property type="term" value="C:endoplasmic reticulum membrane"/>
    <property type="evidence" value="ECO:0007669"/>
    <property type="project" value="TreeGrafter"/>
</dbReference>
<evidence type="ECO:0000313" key="4">
    <source>
        <dbReference type="EMBL" id="CAG6712868.1"/>
    </source>
</evidence>
<dbReference type="GO" id="GO:0005793">
    <property type="term" value="C:endoplasmic reticulum-Golgi intermediate compartment"/>
    <property type="evidence" value="ECO:0007669"/>
    <property type="project" value="TreeGrafter"/>
</dbReference>
<feature type="domain" description="Thioredoxin" evidence="3">
    <location>
        <begin position="41"/>
        <end position="171"/>
    </location>
</feature>
<dbReference type="InterPro" id="IPR013766">
    <property type="entry name" value="Thioredoxin_domain"/>
</dbReference>
<keyword evidence="2" id="KW-0732">Signal</keyword>
<dbReference type="AlphaFoldDB" id="A0A8D8UVG0"/>
<dbReference type="Pfam" id="PF00085">
    <property type="entry name" value="Thioredoxin"/>
    <property type="match status" value="1"/>
</dbReference>
<organism evidence="4">
    <name type="scientific">Cacopsylla melanoneura</name>
    <dbReference type="NCBI Taxonomy" id="428564"/>
    <lineage>
        <taxon>Eukaryota</taxon>
        <taxon>Metazoa</taxon>
        <taxon>Ecdysozoa</taxon>
        <taxon>Arthropoda</taxon>
        <taxon>Hexapoda</taxon>
        <taxon>Insecta</taxon>
        <taxon>Pterygota</taxon>
        <taxon>Neoptera</taxon>
        <taxon>Paraneoptera</taxon>
        <taxon>Hemiptera</taxon>
        <taxon>Sternorrhyncha</taxon>
        <taxon>Psylloidea</taxon>
        <taxon>Psyllidae</taxon>
        <taxon>Psyllinae</taxon>
        <taxon>Cacopsylla</taxon>
    </lineage>
</organism>
<evidence type="ECO:0000259" key="3">
    <source>
        <dbReference type="PROSITE" id="PS51352"/>
    </source>
</evidence>
<protein>
    <submittedName>
        <fullName evidence="4">Endoplasmic reticulum resident protein 44</fullName>
    </submittedName>
</protein>